<organism evidence="1 2">
    <name type="scientific">Rhizophagus clarus</name>
    <dbReference type="NCBI Taxonomy" id="94130"/>
    <lineage>
        <taxon>Eukaryota</taxon>
        <taxon>Fungi</taxon>
        <taxon>Fungi incertae sedis</taxon>
        <taxon>Mucoromycota</taxon>
        <taxon>Glomeromycotina</taxon>
        <taxon>Glomeromycetes</taxon>
        <taxon>Glomerales</taxon>
        <taxon>Glomeraceae</taxon>
        <taxon>Rhizophagus</taxon>
    </lineage>
</organism>
<reference evidence="1" key="1">
    <citation type="submission" date="2019-10" db="EMBL/GenBank/DDBJ databases">
        <title>Conservation and host-specific expression of non-tandemly repeated heterogenous ribosome RNA gene in arbuscular mycorrhizal fungi.</title>
        <authorList>
            <person name="Maeda T."/>
            <person name="Kobayashi Y."/>
            <person name="Nakagawa T."/>
            <person name="Ezawa T."/>
            <person name="Yamaguchi K."/>
            <person name="Bino T."/>
            <person name="Nishimoto Y."/>
            <person name="Shigenobu S."/>
            <person name="Kawaguchi M."/>
        </authorList>
    </citation>
    <scope>NUCLEOTIDE SEQUENCE</scope>
    <source>
        <strain evidence="1">HR1</strain>
    </source>
</reference>
<proteinExistence type="predicted"/>
<dbReference type="Proteomes" id="UP000615446">
    <property type="component" value="Unassembled WGS sequence"/>
</dbReference>
<protein>
    <submittedName>
        <fullName evidence="1">Uncharacterized protein</fullName>
    </submittedName>
</protein>
<gene>
    <name evidence="1" type="ORF">RCL2_001531000</name>
</gene>
<accession>A0A8H3QPL2</accession>
<comment type="caution">
    <text evidence="1">The sequence shown here is derived from an EMBL/GenBank/DDBJ whole genome shotgun (WGS) entry which is preliminary data.</text>
</comment>
<dbReference type="EMBL" id="BLAL01000178">
    <property type="protein sequence ID" value="GES88355.1"/>
    <property type="molecule type" value="Genomic_DNA"/>
</dbReference>
<evidence type="ECO:0000313" key="1">
    <source>
        <dbReference type="EMBL" id="GES88355.1"/>
    </source>
</evidence>
<sequence>MTPQYLDRSKVYHMLSKPTLVDNCFSSALPALPTLSLSLPCPPLPAFLALPAILVPSNIKFTEASKYYNLYKKKDIYSQ</sequence>
<dbReference type="AlphaFoldDB" id="A0A8H3QPL2"/>
<name>A0A8H3QPL2_9GLOM</name>
<evidence type="ECO:0000313" key="2">
    <source>
        <dbReference type="Proteomes" id="UP000615446"/>
    </source>
</evidence>